<comment type="subcellular location">
    <subcellularLocation>
        <location evidence="6">Nucleus</location>
    </subcellularLocation>
</comment>
<evidence type="ECO:0000313" key="10">
    <source>
        <dbReference type="EnsemblPlants" id="TraesCS4B02G297000.1"/>
    </source>
</evidence>
<dbReference type="PANTHER" id="PTHR33077">
    <property type="entry name" value="PROTEIN TIFY 4A-RELATED-RELATED"/>
    <property type="match status" value="1"/>
</dbReference>
<dbReference type="Gramene" id="TraesROB_scaffold_018415_01G000200.1">
    <property type="protein sequence ID" value="TraesROB_scaffold_018415_01G000200.1"/>
    <property type="gene ID" value="TraesROB_scaffold_018415_01G000200"/>
</dbReference>
<name>A0A3B6IVB7_WHEAT</name>
<dbReference type="Gramene" id="TraesCS4B02G297000.1">
    <property type="protein sequence ID" value="TraesCS4B02G297000.1"/>
    <property type="gene ID" value="TraesCS4B02G297000"/>
</dbReference>
<dbReference type="SMART" id="SM00979">
    <property type="entry name" value="TIFY"/>
    <property type="match status" value="1"/>
</dbReference>
<feature type="compositionally biased region" description="Pro residues" evidence="7">
    <location>
        <begin position="79"/>
        <end position="92"/>
    </location>
</feature>
<dbReference type="Gramene" id="TraesCLE_scaffold_075482_01G000200.1">
    <property type="protein sequence ID" value="TraesCLE_scaffold_075482_01G000200.1"/>
    <property type="gene ID" value="TraesCLE_scaffold_075482_01G000200"/>
</dbReference>
<evidence type="ECO:0000256" key="7">
    <source>
        <dbReference type="SAM" id="MobiDB-lite"/>
    </source>
</evidence>
<dbReference type="AlphaFoldDB" id="A0A3B6IVB7"/>
<comment type="domain">
    <text evidence="6">The jas domain is required for interaction with COI1.</text>
</comment>
<dbReference type="STRING" id="4565.A0A3B6IVB7"/>
<keyword evidence="5" id="KW-0804">Transcription</keyword>
<keyword evidence="3" id="KW-0832">Ubl conjugation</keyword>
<evidence type="ECO:0000256" key="3">
    <source>
        <dbReference type="ARBA" id="ARBA00022843"/>
    </source>
</evidence>
<accession>A0A3B6IVB7</accession>
<evidence type="ECO:0000256" key="1">
    <source>
        <dbReference type="ARBA" id="ARBA00008614"/>
    </source>
</evidence>
<dbReference type="EnsemblPlants" id="TraesCS4B02G297000.1">
    <property type="protein sequence ID" value="TraesCS4B02G297000.1"/>
    <property type="gene ID" value="TraesCS4B02G297000"/>
</dbReference>
<evidence type="ECO:0000313" key="11">
    <source>
        <dbReference type="Proteomes" id="UP000019116"/>
    </source>
</evidence>
<dbReference type="Gramene" id="TraesWEE_scaffold_084630_01G000200.1">
    <property type="protein sequence ID" value="TraesWEE_scaffold_084630_01G000200.1"/>
    <property type="gene ID" value="TraesWEE_scaffold_084630_01G000200"/>
</dbReference>
<evidence type="ECO:0000256" key="4">
    <source>
        <dbReference type="ARBA" id="ARBA00023015"/>
    </source>
</evidence>
<dbReference type="GO" id="GO:0031347">
    <property type="term" value="P:regulation of defense response"/>
    <property type="evidence" value="ECO:0000318"/>
    <property type="project" value="GO_Central"/>
</dbReference>
<keyword evidence="6" id="KW-0539">Nucleus</keyword>
<evidence type="ECO:0000256" key="8">
    <source>
        <dbReference type="SAM" id="Phobius"/>
    </source>
</evidence>
<protein>
    <recommendedName>
        <fullName evidence="6">Protein TIFY</fullName>
    </recommendedName>
    <alternativeName>
        <fullName evidence="6">Jasmonate ZIM domain-containing protein</fullName>
    </alternativeName>
</protein>
<feature type="transmembrane region" description="Helical" evidence="8">
    <location>
        <begin position="7"/>
        <end position="26"/>
    </location>
</feature>
<reference evidence="10" key="1">
    <citation type="submission" date="2018-08" db="EMBL/GenBank/DDBJ databases">
        <authorList>
            <person name="Rossello M."/>
        </authorList>
    </citation>
    <scope>NUCLEOTIDE SEQUENCE [LARGE SCALE GENOMIC DNA]</scope>
    <source>
        <strain evidence="10">cv. Chinese Spring</strain>
    </source>
</reference>
<comment type="function">
    <text evidence="6">Repressor of jasmonate responses.</text>
</comment>
<evidence type="ECO:0000256" key="5">
    <source>
        <dbReference type="ARBA" id="ARBA00023163"/>
    </source>
</evidence>
<dbReference type="Pfam" id="PF06200">
    <property type="entry name" value="tify"/>
    <property type="match status" value="1"/>
</dbReference>
<proteinExistence type="inferred from homology"/>
<keyword evidence="8" id="KW-0472">Membrane</keyword>
<dbReference type="GO" id="GO:2000022">
    <property type="term" value="P:regulation of jasmonic acid mediated signaling pathway"/>
    <property type="evidence" value="ECO:0000318"/>
    <property type="project" value="GO_Central"/>
</dbReference>
<dbReference type="GO" id="GO:0009611">
    <property type="term" value="P:response to wounding"/>
    <property type="evidence" value="ECO:0000318"/>
    <property type="project" value="GO_Central"/>
</dbReference>
<keyword evidence="2 6" id="KW-1184">Jasmonic acid signaling pathway</keyword>
<dbReference type="Gramene" id="TraesCAD_scaffold_014044_01G000200.1">
    <property type="protein sequence ID" value="TraesCAD_scaffold_014044_01G000200.1"/>
    <property type="gene ID" value="TraesCAD_scaffold_014044_01G000200"/>
</dbReference>
<dbReference type="Gramene" id="TraesKAR4B01G0391680.1">
    <property type="protein sequence ID" value="cds.TraesKAR4B01G0391680.1"/>
    <property type="gene ID" value="TraesKAR4B01G0391680"/>
</dbReference>
<feature type="compositionally biased region" description="Low complexity" evidence="7">
    <location>
        <begin position="376"/>
        <end position="394"/>
    </location>
</feature>
<feature type="region of interest" description="Disordered" evidence="7">
    <location>
        <begin position="163"/>
        <end position="190"/>
    </location>
</feature>
<keyword evidence="4" id="KW-0805">Transcription regulation</keyword>
<dbReference type="InterPro" id="IPR040390">
    <property type="entry name" value="TIFY/JAZ"/>
</dbReference>
<evidence type="ECO:0000256" key="6">
    <source>
        <dbReference type="RuleBase" id="RU369065"/>
    </source>
</evidence>
<organism evidence="10">
    <name type="scientific">Triticum aestivum</name>
    <name type="common">Wheat</name>
    <dbReference type="NCBI Taxonomy" id="4565"/>
    <lineage>
        <taxon>Eukaryota</taxon>
        <taxon>Viridiplantae</taxon>
        <taxon>Streptophyta</taxon>
        <taxon>Embryophyta</taxon>
        <taxon>Tracheophyta</taxon>
        <taxon>Spermatophyta</taxon>
        <taxon>Magnoliopsida</taxon>
        <taxon>Liliopsida</taxon>
        <taxon>Poales</taxon>
        <taxon>Poaceae</taxon>
        <taxon>BOP clade</taxon>
        <taxon>Pooideae</taxon>
        <taxon>Triticodae</taxon>
        <taxon>Triticeae</taxon>
        <taxon>Triticinae</taxon>
        <taxon>Triticum</taxon>
    </lineage>
</organism>
<feature type="region of interest" description="Disordered" evidence="7">
    <location>
        <begin position="376"/>
        <end position="413"/>
    </location>
</feature>
<dbReference type="SMR" id="A0A3B6IVB7"/>
<dbReference type="Pfam" id="PF09425">
    <property type="entry name" value="Jas_motif"/>
    <property type="match status" value="1"/>
</dbReference>
<evidence type="ECO:0000256" key="2">
    <source>
        <dbReference type="ARBA" id="ARBA00022819"/>
    </source>
</evidence>
<dbReference type="Proteomes" id="UP000019116">
    <property type="component" value="Chromosome 4B"/>
</dbReference>
<dbReference type="GO" id="GO:0005634">
    <property type="term" value="C:nucleus"/>
    <property type="evidence" value="ECO:0000318"/>
    <property type="project" value="GO_Central"/>
</dbReference>
<sequence>MEKSYKFLRYLIISLVYCFGCVSLFIRKFLYVSIFIIIICYLYRGPEISGPALGESIGPPPPAHARPWPGRTARQTQPRNPPVPRSTPPPPRGRAHATNTRRWTDRSAKTHGEIGRDVRCRETDGPLPSIHPSIASRLPPGAFHMLLSSPARETEIRPCPAVHAHKKERAGQDLTPRVTRLPPGRTHTRTHTYLVGPRRFLPQEIGMGAEQQQQQTAGGSRFAAAFGLLRQYMKDQPGGGVVTVGLMPGGGDGVEAVAPEERIRTMELFPQQAGMVRDSRERTGPERAPLTIFYAGRTVVFDDFPAEKAKELMQLAGSFGALPAASDAGAEPVCQNAPGQPCFAGTDRATLCDLPIARKASLHRFLEKRKSRLAAADPYPAPVAAPGAGTAGKPVPEDGGAPWLGVNSALQLN</sequence>
<keyword evidence="11" id="KW-1185">Reference proteome</keyword>
<comment type="similarity">
    <text evidence="1 6">Belongs to the TIFY/JAZ family.</text>
</comment>
<feature type="compositionally biased region" description="Basic and acidic residues" evidence="7">
    <location>
        <begin position="102"/>
        <end position="124"/>
    </location>
</feature>
<keyword evidence="8" id="KW-1133">Transmembrane helix</keyword>
<dbReference type="Gramene" id="TraesCS4B03G0780100.1">
    <property type="protein sequence ID" value="TraesCS4B03G0780100.1.CDS"/>
    <property type="gene ID" value="TraesCS4B03G0780100"/>
</dbReference>
<reference evidence="10" key="2">
    <citation type="submission" date="2018-10" db="UniProtKB">
        <authorList>
            <consortium name="EnsemblPlants"/>
        </authorList>
    </citation>
    <scope>IDENTIFICATION</scope>
</reference>
<evidence type="ECO:0000259" key="9">
    <source>
        <dbReference type="PROSITE" id="PS51320"/>
    </source>
</evidence>
<dbReference type="InterPro" id="IPR018467">
    <property type="entry name" value="CCT_CS"/>
</dbReference>
<dbReference type="PANTHER" id="PTHR33077:SF117">
    <property type="entry name" value="PROTEIN TIFY 11C"/>
    <property type="match status" value="1"/>
</dbReference>
<dbReference type="InterPro" id="IPR010399">
    <property type="entry name" value="Tify_dom"/>
</dbReference>
<dbReference type="PROSITE" id="PS51320">
    <property type="entry name" value="TIFY"/>
    <property type="match status" value="1"/>
</dbReference>
<keyword evidence="8" id="KW-0812">Transmembrane</keyword>
<gene>
    <name evidence="10" type="primary">LOC123093394</name>
</gene>
<feature type="region of interest" description="Disordered" evidence="7">
    <location>
        <begin position="54"/>
        <end position="136"/>
    </location>
</feature>
<feature type="domain" description="Tify" evidence="9">
    <location>
        <begin position="283"/>
        <end position="318"/>
    </location>
</feature>